<evidence type="ECO:0000313" key="3">
    <source>
        <dbReference type="Proteomes" id="UP001141981"/>
    </source>
</evidence>
<dbReference type="AlphaFoldDB" id="A0A9X3W3F2"/>
<feature type="compositionally biased region" description="Basic and acidic residues" evidence="1">
    <location>
        <begin position="475"/>
        <end position="488"/>
    </location>
</feature>
<feature type="region of interest" description="Disordered" evidence="1">
    <location>
        <begin position="39"/>
        <end position="59"/>
    </location>
</feature>
<reference evidence="2" key="1">
    <citation type="journal article" date="2022" name="Microorganisms">
        <title>Antibiotic Susceptibility, Resistance Gene Determinants and Corresponding Genomic Regions in Lactobacillus amylovorus Isolates Derived from Wild Boars and Domestic Pigs.</title>
        <authorList>
            <person name="Moravkova M."/>
            <person name="Kostovova I."/>
            <person name="Kavanova K."/>
            <person name="Pechar R."/>
            <person name="Stanek S."/>
            <person name="Brychta A."/>
            <person name="Zeman M."/>
            <person name="Kubasova T."/>
        </authorList>
    </citation>
    <scope>NUCLEOTIDE SEQUENCE</scope>
    <source>
        <strain evidence="2">M490A</strain>
    </source>
</reference>
<evidence type="ECO:0000256" key="1">
    <source>
        <dbReference type="SAM" id="MobiDB-lite"/>
    </source>
</evidence>
<dbReference type="Pfam" id="PF05133">
    <property type="entry name" value="SPP1_portal"/>
    <property type="match status" value="1"/>
</dbReference>
<dbReference type="InterPro" id="IPR021145">
    <property type="entry name" value="Portal_protein_SPP1_Gp6-like"/>
</dbReference>
<gene>
    <name evidence="2" type="ORF">ODU72_02950</name>
</gene>
<name>A0A9X3W3F2_LACAM</name>
<dbReference type="Proteomes" id="UP001141981">
    <property type="component" value="Unassembled WGS sequence"/>
</dbReference>
<protein>
    <submittedName>
        <fullName evidence="2">Phage portal protein</fullName>
    </submittedName>
</protein>
<dbReference type="RefSeq" id="WP_271880681.1">
    <property type="nucleotide sequence ID" value="NZ_JAOTGY010000004.1"/>
</dbReference>
<feature type="region of interest" description="Disordered" evidence="1">
    <location>
        <begin position="445"/>
        <end position="488"/>
    </location>
</feature>
<evidence type="ECO:0000313" key="2">
    <source>
        <dbReference type="EMBL" id="MDB6257643.1"/>
    </source>
</evidence>
<sequence>MELKQMQELIKNTSTQRANFLNSYESALKYYRNETDITNRNDGKSKLNKDGKDDPLRHADNRVPSNFYQLLVDQEAGYVATVPPQIDVGNEKYNEDIAEALGDDFALTVNNLVIDASNAGVAWLHYWIDKDGNFRYAIIPPNQITPIYSTTLDNKLLGVLRSYKQLDPDTGKLFTVHEYWNDKEATFFKQPTSNLDDLEPYNSITSYDMSAGYETGVSNVLKHNFERVPFIAFPKNKLKLSELKKCKGLIDAYDDIYNGFLNDIDDIQQVVLVLKNYGGTSLDKFMHDLKENKAVKFNNAGNGDQSGIDTLQIDIPVEARNSVLQTTKENIFLYGQGIDPANFKNSNASGVAIKMLYSHLELKAGITESNFRRGISQLVRAIMNHLGIRDAESLKISQIWTRTQVQDDLAKAQEIAAVANYSSKEAIAKSNPIVDDWQQELDYQKNDIQNSDGFRASQSFNDSEDEDYSNNNKSASDKSEKANKKSSD</sequence>
<accession>A0A9X3W3F2</accession>
<organism evidence="2 3">
    <name type="scientific">Lactobacillus amylovorus</name>
    <dbReference type="NCBI Taxonomy" id="1604"/>
    <lineage>
        <taxon>Bacteria</taxon>
        <taxon>Bacillati</taxon>
        <taxon>Bacillota</taxon>
        <taxon>Bacilli</taxon>
        <taxon>Lactobacillales</taxon>
        <taxon>Lactobacillaceae</taxon>
        <taxon>Lactobacillus</taxon>
    </lineage>
</organism>
<dbReference type="EMBL" id="JAOTGY010000004">
    <property type="protein sequence ID" value="MDB6257643.1"/>
    <property type="molecule type" value="Genomic_DNA"/>
</dbReference>
<reference evidence="2" key="2">
    <citation type="submission" date="2022-10" db="EMBL/GenBank/DDBJ databases">
        <authorList>
            <person name="Kostovova I."/>
            <person name="Moravkova M."/>
            <person name="Pechar R."/>
        </authorList>
    </citation>
    <scope>NUCLEOTIDE SEQUENCE</scope>
    <source>
        <strain evidence="2">M490A</strain>
    </source>
</reference>
<feature type="compositionally biased region" description="Polar residues" evidence="1">
    <location>
        <begin position="446"/>
        <end position="458"/>
    </location>
</feature>
<proteinExistence type="predicted"/>
<comment type="caution">
    <text evidence="2">The sequence shown here is derived from an EMBL/GenBank/DDBJ whole genome shotgun (WGS) entry which is preliminary data.</text>
</comment>